<feature type="transmembrane region" description="Helical" evidence="1">
    <location>
        <begin position="51"/>
        <end position="70"/>
    </location>
</feature>
<evidence type="ECO:0000313" key="2">
    <source>
        <dbReference type="EMBL" id="RHN50481.1"/>
    </source>
</evidence>
<evidence type="ECO:0000256" key="1">
    <source>
        <dbReference type="SAM" id="Phobius"/>
    </source>
</evidence>
<name>A0A396HD56_MEDTR</name>
<comment type="caution">
    <text evidence="2">The sequence shown here is derived from an EMBL/GenBank/DDBJ whole genome shotgun (WGS) entry which is preliminary data.</text>
</comment>
<keyword evidence="1" id="KW-0472">Membrane</keyword>
<protein>
    <submittedName>
        <fullName evidence="2">Putative delta(7)-sterol 5(6)-desaturase</fullName>
        <ecNumber evidence="2">1.14.19.20</ecNumber>
    </submittedName>
</protein>
<keyword evidence="1" id="KW-0812">Transmembrane</keyword>
<organism evidence="2">
    <name type="scientific">Medicago truncatula</name>
    <name type="common">Barrel medic</name>
    <name type="synonym">Medicago tribuloides</name>
    <dbReference type="NCBI Taxonomy" id="3880"/>
    <lineage>
        <taxon>Eukaryota</taxon>
        <taxon>Viridiplantae</taxon>
        <taxon>Streptophyta</taxon>
        <taxon>Embryophyta</taxon>
        <taxon>Tracheophyta</taxon>
        <taxon>Spermatophyta</taxon>
        <taxon>Magnoliopsida</taxon>
        <taxon>eudicotyledons</taxon>
        <taxon>Gunneridae</taxon>
        <taxon>Pentapetalae</taxon>
        <taxon>rosids</taxon>
        <taxon>fabids</taxon>
        <taxon>Fabales</taxon>
        <taxon>Fabaceae</taxon>
        <taxon>Papilionoideae</taxon>
        <taxon>50 kb inversion clade</taxon>
        <taxon>NPAAA clade</taxon>
        <taxon>Hologalegina</taxon>
        <taxon>IRL clade</taxon>
        <taxon>Trifolieae</taxon>
        <taxon>Medicago</taxon>
    </lineage>
</organism>
<feature type="transmembrane region" description="Helical" evidence="1">
    <location>
        <begin position="21"/>
        <end position="39"/>
    </location>
</feature>
<dbReference type="AlphaFoldDB" id="A0A396HD56"/>
<gene>
    <name evidence="2" type="ORF">MtrunA17_Chr6g0457831</name>
</gene>
<keyword evidence="2" id="KW-0560">Oxidoreductase</keyword>
<dbReference type="Gramene" id="rna34764">
    <property type="protein sequence ID" value="RHN50481.1"/>
    <property type="gene ID" value="gene34764"/>
</dbReference>
<dbReference type="EMBL" id="PSQE01000006">
    <property type="protein sequence ID" value="RHN50481.1"/>
    <property type="molecule type" value="Genomic_DNA"/>
</dbReference>
<dbReference type="Proteomes" id="UP000265566">
    <property type="component" value="Chromosome 6"/>
</dbReference>
<sequence>MQMMEDTTTDYRRFFIEDTDMYNHIVLGTLLPQFLWVPLPRFFQTWLRNYISGVLLYFISCFLWSFYIYYWKQNVYVPKDAIPSH</sequence>
<reference evidence="2" key="1">
    <citation type="journal article" date="2018" name="Nat. Plants">
        <title>Whole-genome landscape of Medicago truncatula symbiotic genes.</title>
        <authorList>
            <person name="Pecrix Y."/>
            <person name="Gamas P."/>
            <person name="Carrere S."/>
        </authorList>
    </citation>
    <scope>NUCLEOTIDE SEQUENCE</scope>
    <source>
        <tissue evidence="2">Leaves</tissue>
    </source>
</reference>
<accession>A0A396HD56</accession>
<keyword evidence="1" id="KW-1133">Transmembrane helix</keyword>
<dbReference type="GO" id="GO:0050046">
    <property type="term" value="F:delta7-sterol 5(6)-desaturase activity"/>
    <property type="evidence" value="ECO:0007669"/>
    <property type="project" value="UniProtKB-EC"/>
</dbReference>
<dbReference type="EC" id="1.14.19.20" evidence="2"/>
<proteinExistence type="predicted"/>